<evidence type="ECO:0000256" key="2">
    <source>
        <dbReference type="ARBA" id="ARBA00022581"/>
    </source>
</evidence>
<dbReference type="CDD" id="cd22641">
    <property type="entry name" value="C24-like"/>
    <property type="match status" value="1"/>
</dbReference>
<dbReference type="Gene3D" id="2.10.25.20">
    <property type="entry name" value="reovirus attachment protein sigma1, domain 1"/>
    <property type="match status" value="3"/>
</dbReference>
<organism evidence="5 6">
    <name type="scientific">Photorhabdus namnaonensis</name>
    <dbReference type="NCBI Taxonomy" id="1851568"/>
    <lineage>
        <taxon>Bacteria</taxon>
        <taxon>Pseudomonadati</taxon>
        <taxon>Pseudomonadota</taxon>
        <taxon>Gammaproteobacteria</taxon>
        <taxon>Enterobacterales</taxon>
        <taxon>Morganellaceae</taxon>
        <taxon>Photorhabdus</taxon>
    </lineage>
</organism>
<comment type="caution">
    <text evidence="5">The sequence shown here is derived from an EMBL/GenBank/DDBJ whole genome shotgun (WGS) entry which is preliminary data.</text>
</comment>
<proteinExistence type="predicted"/>
<evidence type="ECO:0000256" key="1">
    <source>
        <dbReference type="ARBA" id="ARBA00004328"/>
    </source>
</evidence>
<keyword evidence="2" id="KW-0945">Host-virus interaction</keyword>
<dbReference type="EMBL" id="LOIC01000072">
    <property type="protein sequence ID" value="OCA54343.1"/>
    <property type="molecule type" value="Genomic_DNA"/>
</dbReference>
<name>A0A1B8YGR2_9GAMM</name>
<dbReference type="GO" id="GO:0019062">
    <property type="term" value="P:virion attachment to host cell"/>
    <property type="evidence" value="ECO:0007669"/>
    <property type="project" value="InterPro"/>
</dbReference>
<reference evidence="6" key="1">
    <citation type="submission" date="2015-11" db="EMBL/GenBank/DDBJ databases">
        <authorList>
            <person name="Tobias N.J."/>
            <person name="Mishra B."/>
            <person name="Gupta D.K."/>
            <person name="Thines M."/>
            <person name="Stinear T.P."/>
            <person name="Bode H.B."/>
        </authorList>
    </citation>
    <scope>NUCLEOTIDE SEQUENCE [LARGE SCALE GENOMIC DNA]</scope>
    <source>
        <strain evidence="6">PB45.5</strain>
    </source>
</reference>
<dbReference type="InterPro" id="IPR009013">
    <property type="entry name" value="Attachment_protein_shaft_sf"/>
</dbReference>
<evidence type="ECO:0000313" key="5">
    <source>
        <dbReference type="EMBL" id="OCA54343.1"/>
    </source>
</evidence>
<evidence type="ECO:0000256" key="3">
    <source>
        <dbReference type="SAM" id="MobiDB-lite"/>
    </source>
</evidence>
<accession>A0A1B8YGR2</accession>
<dbReference type="RefSeq" id="WP_065390841.1">
    <property type="nucleotide sequence ID" value="NZ_CAWMQN010000072.1"/>
</dbReference>
<feature type="region of interest" description="Disordered" evidence="3">
    <location>
        <begin position="1"/>
        <end position="30"/>
    </location>
</feature>
<feature type="region of interest" description="Disordered" evidence="3">
    <location>
        <begin position="366"/>
        <end position="393"/>
    </location>
</feature>
<feature type="compositionally biased region" description="Polar residues" evidence="3">
    <location>
        <begin position="9"/>
        <end position="24"/>
    </location>
</feature>
<evidence type="ECO:0000259" key="4">
    <source>
        <dbReference type="Pfam" id="PF07484"/>
    </source>
</evidence>
<dbReference type="PATRIC" id="fig|29488.15.peg.3069"/>
<dbReference type="Proteomes" id="UP000092665">
    <property type="component" value="Unassembled WGS sequence"/>
</dbReference>
<protein>
    <submittedName>
        <fullName evidence="5">Adenoviral fiber protein (Repeat/shaft region)</fullName>
    </submittedName>
</protein>
<gene>
    <name evidence="5" type="ORF">Phpb_02787</name>
</gene>
<dbReference type="Pfam" id="PF07484">
    <property type="entry name" value="Collar"/>
    <property type="match status" value="1"/>
</dbReference>
<dbReference type="AlphaFoldDB" id="A0A1B8YGR2"/>
<feature type="compositionally biased region" description="Polar residues" evidence="3">
    <location>
        <begin position="371"/>
        <end position="393"/>
    </location>
</feature>
<keyword evidence="6" id="KW-1185">Reference proteome</keyword>
<evidence type="ECO:0000313" key="6">
    <source>
        <dbReference type="Proteomes" id="UP000092665"/>
    </source>
</evidence>
<comment type="subcellular location">
    <subcellularLocation>
        <location evidence="1">Virion</location>
    </subcellularLocation>
</comment>
<feature type="domain" description="Phage tail collar" evidence="4">
    <location>
        <begin position="279"/>
        <end position="299"/>
    </location>
</feature>
<dbReference type="InterPro" id="IPR000939">
    <property type="entry name" value="Adenobir_fibre_prot_rpt/shaft"/>
</dbReference>
<sequence>MEKEHNLHNTKQNSENTNTQSIGPSTDDLKQRFKEGSIPLQTDYADLINIADIGRKACGQAPQQNGPGKGLKLDDDGTLNLKMGTLSNQDFSPLILKDNILSVDLGSGLINKTNGICVGQGNGIVVNGDNVAVKAANGVIVDDNGVAVKFGNGINVDTNGVSVKVKDKDKTINVESTGISVRLGLGVTKGDGINVKASNGINVDNNGVSVKAGNGINVDSSGVSVKTGSGINIDNNGISIKAGNGINVDNNGVSVKAGKGIKINADGISIDPHKVFSKGMIMMFSGSAVPPGWAFCDGTNETPDLRDRFISGAATLNDINGTNGKSMTGNNNEKVFNVQTSGNKTNLTISVKEIASAMEPRHIEGKAIENTHASESGKKSASNTEKNRQNSNNQTVYSVNEKSHLHTVNVVPPYYILAFIMKI</sequence>
<dbReference type="SUPFAM" id="SSF51225">
    <property type="entry name" value="Fibre shaft of virus attachment proteins"/>
    <property type="match status" value="1"/>
</dbReference>
<dbReference type="SUPFAM" id="SSF88874">
    <property type="entry name" value="Receptor-binding domain of short tail fibre protein gp12"/>
    <property type="match status" value="1"/>
</dbReference>
<dbReference type="InterPro" id="IPR011083">
    <property type="entry name" value="Phage_tail_collar_dom"/>
</dbReference>
<dbReference type="Pfam" id="PF00608">
    <property type="entry name" value="Adeno_shaft"/>
    <property type="match status" value="3"/>
</dbReference>